<protein>
    <recommendedName>
        <fullName evidence="7">Protein MgtC</fullName>
    </recommendedName>
</protein>
<dbReference type="RefSeq" id="WP_284323664.1">
    <property type="nucleotide sequence ID" value="NZ_BSPP01000002.1"/>
</dbReference>
<feature type="transmembrane region" description="Helical" evidence="7">
    <location>
        <begin position="46"/>
        <end position="66"/>
    </location>
</feature>
<keyword evidence="3" id="KW-1003">Cell membrane</keyword>
<sequence>MMNYFDLTFDAQETASHLIKLVLAYLLALPIGWNREREERSAGIRTFPLVAMAACGFAIIAIGVLGKDSPEQAKVLEGLITGVGFIGGGAILKQGAQARGTATAASLWATGALGAAVGYGLVDIAVILSVVTYVALRILSPLKEATRDMSVPQGAGRDAELGAEGAGQAGS</sequence>
<evidence type="ECO:0000256" key="4">
    <source>
        <dbReference type="ARBA" id="ARBA00022692"/>
    </source>
</evidence>
<keyword evidence="11" id="KW-1185">Reference proteome</keyword>
<dbReference type="Proteomes" id="UP001157355">
    <property type="component" value="Unassembled WGS sequence"/>
</dbReference>
<evidence type="ECO:0000256" key="3">
    <source>
        <dbReference type="ARBA" id="ARBA00022475"/>
    </source>
</evidence>
<accession>A0AA37TTA0</accession>
<dbReference type="Pfam" id="PF02308">
    <property type="entry name" value="MgtC"/>
    <property type="match status" value="1"/>
</dbReference>
<feature type="transmembrane region" description="Helical" evidence="7">
    <location>
        <begin position="15"/>
        <end position="34"/>
    </location>
</feature>
<proteinExistence type="inferred from homology"/>
<dbReference type="InterPro" id="IPR049177">
    <property type="entry name" value="MgtC_SapB_SrpB_YhiD_N"/>
</dbReference>
<keyword evidence="6 7" id="KW-0472">Membrane</keyword>
<reference evidence="10 11" key="1">
    <citation type="journal article" date="2014" name="Int. J. Syst. Evol. Microbiol.">
        <title>Complete genome sequence of Corynebacterium casei LMG S-19264T (=DSM 44701T), isolated from a smear-ripened cheese.</title>
        <authorList>
            <consortium name="US DOE Joint Genome Institute (JGI-PGF)"/>
            <person name="Walter F."/>
            <person name="Albersmeier A."/>
            <person name="Kalinowski J."/>
            <person name="Ruckert C."/>
        </authorList>
    </citation>
    <scope>NUCLEOTIDE SEQUENCE [LARGE SCALE GENOMIC DNA]</scope>
    <source>
        <strain evidence="10 11">NBRC 111766</strain>
    </source>
</reference>
<comment type="subcellular location">
    <subcellularLocation>
        <location evidence="7">Cell inner membrane</location>
        <topology evidence="7">Multi-pass membrane protein</topology>
    </subcellularLocation>
    <subcellularLocation>
        <location evidence="1">Cell membrane</location>
        <topology evidence="1">Multi-pass membrane protein</topology>
    </subcellularLocation>
</comment>
<dbReference type="PRINTS" id="PR01837">
    <property type="entry name" value="MGTCSAPBPROT"/>
</dbReference>
<evidence type="ECO:0000256" key="2">
    <source>
        <dbReference type="ARBA" id="ARBA00009298"/>
    </source>
</evidence>
<keyword evidence="4 7" id="KW-0812">Transmembrane</keyword>
<dbReference type="PANTHER" id="PTHR33778:SF1">
    <property type="entry name" value="MAGNESIUM TRANSPORTER YHID-RELATED"/>
    <property type="match status" value="1"/>
</dbReference>
<comment type="caution">
    <text evidence="10">The sequence shown here is derived from an EMBL/GenBank/DDBJ whole genome shotgun (WGS) entry which is preliminary data.</text>
</comment>
<dbReference type="GO" id="GO:0005886">
    <property type="term" value="C:plasma membrane"/>
    <property type="evidence" value="ECO:0007669"/>
    <property type="project" value="UniProtKB-SubCell"/>
</dbReference>
<name>A0AA37TTA0_9RHOB</name>
<feature type="domain" description="MgtC/SapB/SrpB/YhiD N-terminal" evidence="9">
    <location>
        <begin position="21"/>
        <end position="144"/>
    </location>
</feature>
<feature type="region of interest" description="Disordered" evidence="8">
    <location>
        <begin position="149"/>
        <end position="171"/>
    </location>
</feature>
<dbReference type="EMBL" id="BSPP01000002">
    <property type="protein sequence ID" value="GLS85448.1"/>
    <property type="molecule type" value="Genomic_DNA"/>
</dbReference>
<dbReference type="AlphaFoldDB" id="A0AA37TTA0"/>
<dbReference type="InterPro" id="IPR003416">
    <property type="entry name" value="MgtC/SapB/SrpB/YhiD_fam"/>
</dbReference>
<evidence type="ECO:0000256" key="1">
    <source>
        <dbReference type="ARBA" id="ARBA00004651"/>
    </source>
</evidence>
<evidence type="ECO:0000256" key="6">
    <source>
        <dbReference type="ARBA" id="ARBA00023136"/>
    </source>
</evidence>
<comment type="similarity">
    <text evidence="2 7">Belongs to the MgtC/SapB family.</text>
</comment>
<evidence type="ECO:0000313" key="11">
    <source>
        <dbReference type="Proteomes" id="UP001157355"/>
    </source>
</evidence>
<gene>
    <name evidence="10" type="ORF">GCM10010873_04210</name>
</gene>
<feature type="transmembrane region" description="Helical" evidence="7">
    <location>
        <begin position="116"/>
        <end position="139"/>
    </location>
</feature>
<evidence type="ECO:0000256" key="7">
    <source>
        <dbReference type="RuleBase" id="RU365041"/>
    </source>
</evidence>
<evidence type="ECO:0000313" key="10">
    <source>
        <dbReference type="EMBL" id="GLS85448.1"/>
    </source>
</evidence>
<dbReference type="PANTHER" id="PTHR33778">
    <property type="entry name" value="PROTEIN MGTC"/>
    <property type="match status" value="1"/>
</dbReference>
<evidence type="ECO:0000259" key="9">
    <source>
        <dbReference type="Pfam" id="PF02308"/>
    </source>
</evidence>
<organism evidence="10 11">
    <name type="scientific">Cypionkella aquatica</name>
    <dbReference type="NCBI Taxonomy" id="1756042"/>
    <lineage>
        <taxon>Bacteria</taxon>
        <taxon>Pseudomonadati</taxon>
        <taxon>Pseudomonadota</taxon>
        <taxon>Alphaproteobacteria</taxon>
        <taxon>Rhodobacterales</taxon>
        <taxon>Paracoccaceae</taxon>
        <taxon>Cypionkella</taxon>
    </lineage>
</organism>
<keyword evidence="5 7" id="KW-1133">Transmembrane helix</keyword>
<keyword evidence="7" id="KW-0997">Cell inner membrane</keyword>
<evidence type="ECO:0000256" key="5">
    <source>
        <dbReference type="ARBA" id="ARBA00022989"/>
    </source>
</evidence>
<evidence type="ECO:0000256" key="8">
    <source>
        <dbReference type="SAM" id="MobiDB-lite"/>
    </source>
</evidence>